<dbReference type="SUPFAM" id="SSF63867">
    <property type="entry name" value="MoeA C-terminal domain-like"/>
    <property type="match status" value="1"/>
</dbReference>
<dbReference type="NCBIfam" id="NF045515">
    <property type="entry name" value="Glp_gephyrin"/>
    <property type="match status" value="1"/>
</dbReference>
<name>A0ABT5BA69_9BACT</name>
<dbReference type="SUPFAM" id="SSF63882">
    <property type="entry name" value="MoeA N-terminal region -like"/>
    <property type="match status" value="1"/>
</dbReference>
<dbReference type="EC" id="2.10.1.1" evidence="6"/>
<reference evidence="8 9" key="1">
    <citation type="submission" date="2022-11" db="EMBL/GenBank/DDBJ databases">
        <title>Minimal conservation of predation-associated metabolite biosynthetic gene clusters underscores biosynthetic potential of Myxococcota including descriptions for ten novel species: Archangium lansinium sp. nov., Myxococcus landrumus sp. nov., Nannocystis bai.</title>
        <authorList>
            <person name="Ahearne A."/>
            <person name="Stevens C."/>
            <person name="Dowd S."/>
        </authorList>
    </citation>
    <scope>NUCLEOTIDE SEQUENCE [LARGE SCALE GENOMIC DNA]</scope>
    <source>
        <strain evidence="8 9">NCELM</strain>
    </source>
</reference>
<dbReference type="EMBL" id="JAQNDN010000013">
    <property type="protein sequence ID" value="MDC0670510.1"/>
    <property type="molecule type" value="Genomic_DNA"/>
</dbReference>
<evidence type="ECO:0000259" key="7">
    <source>
        <dbReference type="SMART" id="SM00852"/>
    </source>
</evidence>
<dbReference type="InterPro" id="IPR001453">
    <property type="entry name" value="MoaB/Mog_dom"/>
</dbReference>
<sequence length="671" mass="69794">MTEQRQFLQVVDPDVAVARWWAAARPVPLASEELALADLCGRVLAEAVASPRDVPGFDRSNVDGYAVRAGDTYGASELAPARLRLRPEVVVPGVPPAMTLGPGEAVAIATGGAVVRGADAVVMVEDTDEEAGVLLVRRPVVPGAMIAVVGNDITRGEVVLRPGVRLGPRETAVLAAVGRAAAYVVRRPRVAILSTGDELVAPGGPLLPGQVHDCNQTFLADSVRELGGEPLALGVVGDDPAALDLALRTALHERRCDVLLLSGGTSKGAGDLSAAAVARLPGPAPAEPAVCVHGVALKPGKPLCLAVTAVGERRVPIAVLPGFPTSALFTFHEFVAPLLRALAGLRAAAAPAIAATLPHDLASERGRREYALVQLLAGPEEHVFKNMPDREGSSGHAPEDRIPIALPTGKGSGSVTAFCRADGFIAVPRQTERLLAGAAVEVRPIDRDAAAPDLVIAGSHCTGLEHLVDRLHAQGLTVRLLAQGSQGGLAAAARGLCDVAPIHLLDPDTDEYNRAFVPDGCDLMPGYGRMQGLVSRKDDPRFPDPIAGAGFGLPACVRDPEVFLVNRNRGSGTRILLDALLGPGPRPSGYSHEARSHSGVAACVASGRADWGVAISSVADAAGLRFAPIRLESYDFVIPRARRPRRAVQLFLAALADPEVRADLRAAGFVL</sequence>
<keyword evidence="6" id="KW-0808">Transferase</keyword>
<dbReference type="SUPFAM" id="SSF53850">
    <property type="entry name" value="Periplasmic binding protein-like II"/>
    <property type="match status" value="1"/>
</dbReference>
<dbReference type="NCBIfam" id="NF011068">
    <property type="entry name" value="PRK14498.1"/>
    <property type="match status" value="1"/>
</dbReference>
<dbReference type="InterPro" id="IPR024370">
    <property type="entry name" value="PBP_domain"/>
</dbReference>
<keyword evidence="4 6" id="KW-0501">Molybdenum cofactor biosynthesis</keyword>
<dbReference type="CDD" id="cd00887">
    <property type="entry name" value="MoeA"/>
    <property type="match status" value="1"/>
</dbReference>
<dbReference type="Gene3D" id="2.170.190.11">
    <property type="entry name" value="Molybdopterin biosynthesis moea protein, domain 3"/>
    <property type="match status" value="1"/>
</dbReference>
<dbReference type="PANTHER" id="PTHR10192:SF5">
    <property type="entry name" value="GEPHYRIN"/>
    <property type="match status" value="1"/>
</dbReference>
<feature type="domain" description="MoaB/Mog" evidence="7">
    <location>
        <begin position="191"/>
        <end position="341"/>
    </location>
</feature>
<comment type="cofactor">
    <cofactor evidence="6">
        <name>Mg(2+)</name>
        <dbReference type="ChEBI" id="CHEBI:18420"/>
    </cofactor>
</comment>
<keyword evidence="6" id="KW-0479">Metal-binding</keyword>
<dbReference type="SUPFAM" id="SSF53218">
    <property type="entry name" value="Molybdenum cofactor biosynthesis proteins"/>
    <property type="match status" value="1"/>
</dbReference>
<evidence type="ECO:0000313" key="8">
    <source>
        <dbReference type="EMBL" id="MDC0670510.1"/>
    </source>
</evidence>
<dbReference type="Gene3D" id="3.90.105.10">
    <property type="entry name" value="Molybdopterin biosynthesis moea protein, domain 2"/>
    <property type="match status" value="1"/>
</dbReference>
<dbReference type="InterPro" id="IPR036425">
    <property type="entry name" value="MoaB/Mog-like_dom_sf"/>
</dbReference>
<dbReference type="InterPro" id="IPR036688">
    <property type="entry name" value="MoeA_C_domain_IV_sf"/>
</dbReference>
<keyword evidence="6" id="KW-0460">Magnesium</keyword>
<dbReference type="InterPro" id="IPR038987">
    <property type="entry name" value="MoeA-like"/>
</dbReference>
<dbReference type="Pfam" id="PF03454">
    <property type="entry name" value="MoeA_C"/>
    <property type="match status" value="1"/>
</dbReference>
<keyword evidence="9" id="KW-1185">Reference proteome</keyword>
<evidence type="ECO:0000256" key="3">
    <source>
        <dbReference type="ARBA" id="ARBA00010763"/>
    </source>
</evidence>
<evidence type="ECO:0000313" key="9">
    <source>
        <dbReference type="Proteomes" id="UP001217838"/>
    </source>
</evidence>
<dbReference type="NCBIfam" id="TIGR00177">
    <property type="entry name" value="molyb_syn"/>
    <property type="match status" value="1"/>
</dbReference>
<evidence type="ECO:0000256" key="4">
    <source>
        <dbReference type="ARBA" id="ARBA00023150"/>
    </source>
</evidence>
<keyword evidence="6" id="KW-0500">Molybdenum</keyword>
<dbReference type="InterPro" id="IPR036135">
    <property type="entry name" value="MoeA_linker/N_sf"/>
</dbReference>
<dbReference type="InterPro" id="IPR005110">
    <property type="entry name" value="MoeA_linker/N"/>
</dbReference>
<dbReference type="Pfam" id="PF03453">
    <property type="entry name" value="MoeA_N"/>
    <property type="match status" value="1"/>
</dbReference>
<evidence type="ECO:0000256" key="2">
    <source>
        <dbReference type="ARBA" id="ARBA00005046"/>
    </source>
</evidence>
<accession>A0ABT5BA69</accession>
<organism evidence="8 9">
    <name type="scientific">Nannocystis radixulma</name>
    <dbReference type="NCBI Taxonomy" id="2995305"/>
    <lineage>
        <taxon>Bacteria</taxon>
        <taxon>Pseudomonadati</taxon>
        <taxon>Myxococcota</taxon>
        <taxon>Polyangia</taxon>
        <taxon>Nannocystales</taxon>
        <taxon>Nannocystaceae</taxon>
        <taxon>Nannocystis</taxon>
    </lineage>
</organism>
<dbReference type="RefSeq" id="WP_272000327.1">
    <property type="nucleotide sequence ID" value="NZ_JAQNDN010000013.1"/>
</dbReference>
<comment type="caution">
    <text evidence="8">The sequence shown here is derived from an EMBL/GenBank/DDBJ whole genome shotgun (WGS) entry which is preliminary data.</text>
</comment>
<comment type="function">
    <text evidence="1 6">Catalyzes the insertion of molybdate into adenylated molybdopterin with the concomitant release of AMP.</text>
</comment>
<evidence type="ECO:0000256" key="6">
    <source>
        <dbReference type="RuleBase" id="RU365090"/>
    </source>
</evidence>
<dbReference type="InterPro" id="IPR005111">
    <property type="entry name" value="MoeA_C_domain_IV"/>
</dbReference>
<dbReference type="PANTHER" id="PTHR10192">
    <property type="entry name" value="MOLYBDOPTERIN BIOSYNTHESIS PROTEIN"/>
    <property type="match status" value="1"/>
</dbReference>
<dbReference type="Proteomes" id="UP001217838">
    <property type="component" value="Unassembled WGS sequence"/>
</dbReference>
<dbReference type="Gene3D" id="3.40.980.10">
    <property type="entry name" value="MoaB/Mog-like domain"/>
    <property type="match status" value="1"/>
</dbReference>
<evidence type="ECO:0000256" key="5">
    <source>
        <dbReference type="ARBA" id="ARBA00047317"/>
    </source>
</evidence>
<evidence type="ECO:0000256" key="1">
    <source>
        <dbReference type="ARBA" id="ARBA00002901"/>
    </source>
</evidence>
<comment type="catalytic activity">
    <reaction evidence="5">
        <text>adenylyl-molybdopterin + molybdate = Mo-molybdopterin + AMP + H(+)</text>
        <dbReference type="Rhea" id="RHEA:35047"/>
        <dbReference type="ChEBI" id="CHEBI:15378"/>
        <dbReference type="ChEBI" id="CHEBI:36264"/>
        <dbReference type="ChEBI" id="CHEBI:62727"/>
        <dbReference type="ChEBI" id="CHEBI:71302"/>
        <dbReference type="ChEBI" id="CHEBI:456215"/>
        <dbReference type="EC" id="2.10.1.1"/>
    </reaction>
</comment>
<comment type="similarity">
    <text evidence="3 6">Belongs to the MoeA family.</text>
</comment>
<gene>
    <name evidence="8" type="ORF">POL58_22325</name>
</gene>
<protein>
    <recommendedName>
        <fullName evidence="6">Molybdopterin molybdenumtransferase</fullName>
        <ecNumber evidence="6">2.10.1.1</ecNumber>
    </recommendedName>
</protein>
<dbReference type="Gene3D" id="2.40.340.10">
    <property type="entry name" value="MoeA, C-terminal, domain IV"/>
    <property type="match status" value="1"/>
</dbReference>
<comment type="pathway">
    <text evidence="2 6">Cofactor biosynthesis; molybdopterin biosynthesis.</text>
</comment>
<dbReference type="Pfam" id="PF00994">
    <property type="entry name" value="MoCF_biosynth"/>
    <property type="match status" value="1"/>
</dbReference>
<dbReference type="SMART" id="SM00852">
    <property type="entry name" value="MoCF_biosynth"/>
    <property type="match status" value="1"/>
</dbReference>
<proteinExistence type="inferred from homology"/>
<dbReference type="Pfam" id="PF12727">
    <property type="entry name" value="PBP_like"/>
    <property type="match status" value="1"/>
</dbReference>